<dbReference type="Pfam" id="PF06429">
    <property type="entry name" value="Flg_bbr_C"/>
    <property type="match status" value="1"/>
</dbReference>
<comment type="similarity">
    <text evidence="2">Belongs to the flagella basal body rod proteins family.</text>
</comment>
<dbReference type="GO" id="GO:0030694">
    <property type="term" value="C:bacterial-type flagellum basal body, rod"/>
    <property type="evidence" value="ECO:0007669"/>
    <property type="project" value="UniProtKB-UniRule"/>
</dbReference>
<dbReference type="PANTHER" id="PTHR30435">
    <property type="entry name" value="FLAGELLAR PROTEIN"/>
    <property type="match status" value="1"/>
</dbReference>
<dbReference type="InterPro" id="IPR001444">
    <property type="entry name" value="Flag_bb_rod_N"/>
</dbReference>
<dbReference type="NCBIfam" id="TIGR01395">
    <property type="entry name" value="FlgC"/>
    <property type="match status" value="1"/>
</dbReference>
<feature type="domain" description="Flagellar basal-body/hook protein C-terminal" evidence="8">
    <location>
        <begin position="92"/>
        <end position="136"/>
    </location>
</feature>
<evidence type="ECO:0000256" key="3">
    <source>
        <dbReference type="ARBA" id="ARBA00017941"/>
    </source>
</evidence>
<comment type="subcellular location">
    <subcellularLocation>
        <location evidence="1 6">Bacterial flagellum basal body</location>
    </subcellularLocation>
</comment>
<accession>A0A0P0A6V4</accession>
<protein>
    <recommendedName>
        <fullName evidence="3 6">Flagellar basal-body rod protein FlgC</fullName>
    </recommendedName>
</protein>
<dbReference type="Pfam" id="PF00460">
    <property type="entry name" value="Flg_bb_rod"/>
    <property type="match status" value="1"/>
</dbReference>
<sequence>MSGIENIFDVASRAMSSQMTRLNTVASNIANARSVAGSREEAYQAIKPLFEVEYANKVSENGISTVNVRGIVTADREPNKVYQPDHPKADEEGYVWGAAVNIEEEMVEMLEASRQYQNNLEVVSTLRSLMMRTVNMGR</sequence>
<evidence type="ECO:0000256" key="2">
    <source>
        <dbReference type="ARBA" id="ARBA00009677"/>
    </source>
</evidence>
<dbReference type="PROSITE" id="PS00588">
    <property type="entry name" value="FLAGELLA_BB_ROD"/>
    <property type="match status" value="1"/>
</dbReference>
<evidence type="ECO:0000256" key="5">
    <source>
        <dbReference type="ARBA" id="ARBA00025933"/>
    </source>
</evidence>
<keyword evidence="4 6" id="KW-0975">Bacterial flagellum</keyword>
<evidence type="ECO:0000256" key="1">
    <source>
        <dbReference type="ARBA" id="ARBA00004117"/>
    </source>
</evidence>
<name>A0A0P0A6V4_9RHOB</name>
<reference evidence="10" key="1">
    <citation type="submission" date="2015-05" db="EMBL/GenBank/DDBJ databases">
        <authorList>
            <person name="Oh H.-M."/>
            <person name="Yang J.-A."/>
            <person name="Cho J.-C."/>
            <person name="Kang I."/>
        </authorList>
    </citation>
    <scope>NUCLEOTIDE SEQUENCE [LARGE SCALE GENOMIC DNA]</scope>
    <source>
        <strain evidence="10">IMCC 12053</strain>
    </source>
</reference>
<evidence type="ECO:0000313" key="10">
    <source>
        <dbReference type="Proteomes" id="UP000064920"/>
    </source>
</evidence>
<dbReference type="PATRIC" id="fig|1397108.4.peg.95"/>
<feature type="domain" description="Flagellar basal body rod protein N-terminal" evidence="7">
    <location>
        <begin position="9"/>
        <end position="32"/>
    </location>
</feature>
<keyword evidence="9" id="KW-0282">Flagellum</keyword>
<evidence type="ECO:0000259" key="8">
    <source>
        <dbReference type="Pfam" id="PF06429"/>
    </source>
</evidence>
<evidence type="ECO:0000256" key="6">
    <source>
        <dbReference type="RuleBase" id="RU362062"/>
    </source>
</evidence>
<gene>
    <name evidence="9" type="ORF">IMCC12053_91</name>
</gene>
<dbReference type="KEGG" id="cmar:IMCC12053_91"/>
<dbReference type="GO" id="GO:0071978">
    <property type="term" value="P:bacterial-type flagellum-dependent swarming motility"/>
    <property type="evidence" value="ECO:0007669"/>
    <property type="project" value="TreeGrafter"/>
</dbReference>
<dbReference type="InterPro" id="IPR010930">
    <property type="entry name" value="Flg_bb/hook_C_dom"/>
</dbReference>
<evidence type="ECO:0000256" key="4">
    <source>
        <dbReference type="ARBA" id="ARBA00023143"/>
    </source>
</evidence>
<keyword evidence="9" id="KW-0966">Cell projection</keyword>
<dbReference type="EMBL" id="CP012023">
    <property type="protein sequence ID" value="ALI54041.1"/>
    <property type="molecule type" value="Genomic_DNA"/>
</dbReference>
<dbReference type="STRING" id="1397108.IMCC12053_91"/>
<proteinExistence type="inferred from homology"/>
<dbReference type="InterPro" id="IPR019776">
    <property type="entry name" value="Flagellar_basal_body_rod_CS"/>
</dbReference>
<dbReference type="PANTHER" id="PTHR30435:SF2">
    <property type="entry name" value="FLAGELLAR BASAL-BODY ROD PROTEIN FLGC"/>
    <property type="match status" value="1"/>
</dbReference>
<comment type="subunit">
    <text evidence="5 6">The basal body constitutes a major portion of the flagellar organelle and consists of four rings (L,P,S, and M) mounted on a central rod. The rod consists of about 26 subunits of FlgG in the distal portion, and FlgB, FlgC and FlgF are thought to build up the proximal portion of the rod with about 6 subunits each.</text>
</comment>
<keyword evidence="10" id="KW-1185">Reference proteome</keyword>
<dbReference type="RefSeq" id="WP_062214687.1">
    <property type="nucleotide sequence ID" value="NZ_CP012023.1"/>
</dbReference>
<dbReference type="InterPro" id="IPR006299">
    <property type="entry name" value="FlgC"/>
</dbReference>
<organism evidence="9 10">
    <name type="scientific">Celeribacter marinus</name>
    <dbReference type="NCBI Taxonomy" id="1397108"/>
    <lineage>
        <taxon>Bacteria</taxon>
        <taxon>Pseudomonadati</taxon>
        <taxon>Pseudomonadota</taxon>
        <taxon>Alphaproteobacteria</taxon>
        <taxon>Rhodobacterales</taxon>
        <taxon>Roseobacteraceae</taxon>
        <taxon>Celeribacter</taxon>
    </lineage>
</organism>
<dbReference type="Proteomes" id="UP000064920">
    <property type="component" value="Chromosome"/>
</dbReference>
<dbReference type="AlphaFoldDB" id="A0A0P0A6V4"/>
<evidence type="ECO:0000259" key="7">
    <source>
        <dbReference type="Pfam" id="PF00460"/>
    </source>
</evidence>
<keyword evidence="9" id="KW-0969">Cilium</keyword>
<evidence type="ECO:0000313" key="9">
    <source>
        <dbReference type="EMBL" id="ALI54041.1"/>
    </source>
</evidence>